<dbReference type="InterPro" id="IPR001878">
    <property type="entry name" value="Znf_CCHC"/>
</dbReference>
<organism evidence="9 10">
    <name type="scientific">Medicago truncatula</name>
    <name type="common">Barrel medic</name>
    <name type="synonym">Medicago tribuloides</name>
    <dbReference type="NCBI Taxonomy" id="3880"/>
    <lineage>
        <taxon>Eukaryota</taxon>
        <taxon>Viridiplantae</taxon>
        <taxon>Streptophyta</taxon>
        <taxon>Embryophyta</taxon>
        <taxon>Tracheophyta</taxon>
        <taxon>Spermatophyta</taxon>
        <taxon>Magnoliopsida</taxon>
        <taxon>eudicotyledons</taxon>
        <taxon>Gunneridae</taxon>
        <taxon>Pentapetalae</taxon>
        <taxon>rosids</taxon>
        <taxon>fabids</taxon>
        <taxon>Fabales</taxon>
        <taxon>Fabaceae</taxon>
        <taxon>Papilionoideae</taxon>
        <taxon>50 kb inversion clade</taxon>
        <taxon>NPAAA clade</taxon>
        <taxon>Hologalegina</taxon>
        <taxon>IRL clade</taxon>
        <taxon>Trifolieae</taxon>
        <taxon>Medicago</taxon>
    </lineage>
</organism>
<evidence type="ECO:0000256" key="1">
    <source>
        <dbReference type="ARBA" id="ARBA00022723"/>
    </source>
</evidence>
<protein>
    <submittedName>
        <fullName evidence="9">Putative transcription factor interactor and regulator CCHC(Zn) family</fullName>
    </submittedName>
</protein>
<feature type="domain" description="GRF-type" evidence="8">
    <location>
        <begin position="73"/>
        <end position="116"/>
    </location>
</feature>
<feature type="region of interest" description="Disordered" evidence="6">
    <location>
        <begin position="321"/>
        <end position="342"/>
    </location>
</feature>
<evidence type="ECO:0000256" key="3">
    <source>
        <dbReference type="ARBA" id="ARBA00022833"/>
    </source>
</evidence>
<name>A0A396H8U7_MEDTR</name>
<evidence type="ECO:0000256" key="4">
    <source>
        <dbReference type="PROSITE-ProRule" id="PRU00047"/>
    </source>
</evidence>
<reference evidence="10" key="1">
    <citation type="journal article" date="2018" name="Nat. Plants">
        <title>Whole-genome landscape of Medicago truncatula symbiotic genes.</title>
        <authorList>
            <person name="Pecrix Y."/>
            <person name="Staton S.E."/>
            <person name="Sallet E."/>
            <person name="Lelandais-Briere C."/>
            <person name="Moreau S."/>
            <person name="Carrere S."/>
            <person name="Blein T."/>
            <person name="Jardinaud M.F."/>
            <person name="Latrasse D."/>
            <person name="Zouine M."/>
            <person name="Zahm M."/>
            <person name="Kreplak J."/>
            <person name="Mayjonade B."/>
            <person name="Satge C."/>
            <person name="Perez M."/>
            <person name="Cauet S."/>
            <person name="Marande W."/>
            <person name="Chantry-Darmon C."/>
            <person name="Lopez-Roques C."/>
            <person name="Bouchez O."/>
            <person name="Berard A."/>
            <person name="Debelle F."/>
            <person name="Munos S."/>
            <person name="Bendahmane A."/>
            <person name="Berges H."/>
            <person name="Niebel A."/>
            <person name="Buitink J."/>
            <person name="Frugier F."/>
            <person name="Benhamed M."/>
            <person name="Crespi M."/>
            <person name="Gouzy J."/>
            <person name="Gamas P."/>
        </authorList>
    </citation>
    <scope>NUCLEOTIDE SEQUENCE [LARGE SCALE GENOMIC DNA]</scope>
    <source>
        <strain evidence="10">cv. Jemalong A17</strain>
    </source>
</reference>
<keyword evidence="3" id="KW-0862">Zinc</keyword>
<dbReference type="InterPro" id="IPR036875">
    <property type="entry name" value="Znf_CCHC_sf"/>
</dbReference>
<dbReference type="Gramene" id="rna41980">
    <property type="protein sequence ID" value="RHN47387.1"/>
    <property type="gene ID" value="gene41980"/>
</dbReference>
<dbReference type="PROSITE" id="PS50158">
    <property type="entry name" value="ZF_CCHC"/>
    <property type="match status" value="1"/>
</dbReference>
<evidence type="ECO:0000256" key="5">
    <source>
        <dbReference type="SAM" id="Coils"/>
    </source>
</evidence>
<dbReference type="OrthoDB" id="2425403at2759"/>
<dbReference type="InterPro" id="IPR010666">
    <property type="entry name" value="Znf_GRF"/>
</dbReference>
<evidence type="ECO:0000313" key="10">
    <source>
        <dbReference type="Proteomes" id="UP000265566"/>
    </source>
</evidence>
<evidence type="ECO:0000259" key="8">
    <source>
        <dbReference type="PROSITE" id="PS51999"/>
    </source>
</evidence>
<feature type="domain" description="CCHC-type" evidence="7">
    <location>
        <begin position="41"/>
        <end position="56"/>
    </location>
</feature>
<feature type="compositionally biased region" description="Polar residues" evidence="6">
    <location>
        <begin position="321"/>
        <end position="334"/>
    </location>
</feature>
<dbReference type="SMART" id="SM00343">
    <property type="entry name" value="ZnF_C2HC"/>
    <property type="match status" value="1"/>
</dbReference>
<dbReference type="EMBL" id="PSQE01000007">
    <property type="protein sequence ID" value="RHN47387.1"/>
    <property type="molecule type" value="Genomic_DNA"/>
</dbReference>
<dbReference type="GO" id="GO:0003676">
    <property type="term" value="F:nucleic acid binding"/>
    <property type="evidence" value="ECO:0007669"/>
    <property type="project" value="InterPro"/>
</dbReference>
<evidence type="ECO:0000256" key="6">
    <source>
        <dbReference type="SAM" id="MobiDB-lite"/>
    </source>
</evidence>
<keyword evidence="1" id="KW-0479">Metal-binding</keyword>
<sequence>MGCESPLQINKSIQFHPTTPEKSTPYPPNPSLVQRMLNDTCFKCKQQGHWSMYCPNNNNNHSPVLSSNKQIHCRCGHGFCDVKISNSERNKGRLYFACPIKRGAPCGTFVKWCDDERDLEPSLVKYPKCKCGAGVCKREMEGAKYYFTCPVKQNFGSCGYRALEVELLNNASTDELVNSTSIGDNLTNGFAEGSDLLLTTKMTRITDNYENPSTVAVSEIPEGRSGGSPIYEANSQPVGFPEIEFKDDQQLINLASWEAIEDKVSPSSRFSTPSRISCRQSLFPRDIFSADATFDAPKQTSTLNSQSECNDLTIKTPNQRTQLSTDVVSPNRSPGSEKLKEQKQREAVIFTQQGLLNDLEGLDFHQHESMRDTTEAAFSVLNCLKFVYKQFSDYVWEFINLAKSTAEIDKSMENSPTLEEHIKFLEEEKVRLANIRDDCVKIETSLAVFDEKRNLLSEEVANLQAALLEKRKELKFCELEKMKAEARLDDMKRRISEVILKR</sequence>
<accession>A0A396H8U7</accession>
<dbReference type="Proteomes" id="UP000265566">
    <property type="component" value="Chromosome 7"/>
</dbReference>
<dbReference type="GO" id="GO:0008270">
    <property type="term" value="F:zinc ion binding"/>
    <property type="evidence" value="ECO:0007669"/>
    <property type="project" value="UniProtKB-KW"/>
</dbReference>
<feature type="coiled-coil region" evidence="5">
    <location>
        <begin position="446"/>
        <end position="501"/>
    </location>
</feature>
<dbReference type="Pfam" id="PF06839">
    <property type="entry name" value="Zn_ribbon_GRF"/>
    <property type="match status" value="1"/>
</dbReference>
<dbReference type="PANTHER" id="PTHR33680">
    <property type="entry name" value="OS07G0190500 PROTEIN"/>
    <property type="match status" value="1"/>
</dbReference>
<dbReference type="Gene3D" id="4.10.60.10">
    <property type="entry name" value="Zinc finger, CCHC-type"/>
    <property type="match status" value="1"/>
</dbReference>
<dbReference type="SUPFAM" id="SSF57756">
    <property type="entry name" value="Retrovirus zinc finger-like domains"/>
    <property type="match status" value="1"/>
</dbReference>
<comment type="caution">
    <text evidence="9">The sequence shown here is derived from an EMBL/GenBank/DDBJ whole genome shotgun (WGS) entry which is preliminary data.</text>
</comment>
<gene>
    <name evidence="9" type="ORF">MtrunA17_Chr7g0252431</name>
</gene>
<dbReference type="AlphaFoldDB" id="A0A396H8U7"/>
<proteinExistence type="predicted"/>
<evidence type="ECO:0000259" key="7">
    <source>
        <dbReference type="PROSITE" id="PS50158"/>
    </source>
</evidence>
<dbReference type="PANTHER" id="PTHR33680:SF1">
    <property type="entry name" value="OS05G0489500 PROTEIN"/>
    <property type="match status" value="1"/>
</dbReference>
<dbReference type="PROSITE" id="PS51999">
    <property type="entry name" value="ZF_GRF"/>
    <property type="match status" value="1"/>
</dbReference>
<evidence type="ECO:0000313" key="9">
    <source>
        <dbReference type="EMBL" id="RHN47387.1"/>
    </source>
</evidence>
<keyword evidence="2 4" id="KW-0863">Zinc-finger</keyword>
<evidence type="ECO:0000256" key="2">
    <source>
        <dbReference type="ARBA" id="ARBA00022771"/>
    </source>
</evidence>
<keyword evidence="5" id="KW-0175">Coiled coil</keyword>